<dbReference type="EMBL" id="CP011389">
    <property type="protein sequence ID" value="AKH17104.1"/>
    <property type="molecule type" value="Genomic_DNA"/>
</dbReference>
<dbReference type="PATRIC" id="fig|1309411.5.peg.1755"/>
<dbReference type="GO" id="GO:0003677">
    <property type="term" value="F:DNA binding"/>
    <property type="evidence" value="ECO:0007669"/>
    <property type="project" value="UniProtKB-KW"/>
</dbReference>
<organism evidence="2 3">
    <name type="scientific">Deinococcus soli</name>
    <name type="common">ex Cha et al. 2016</name>
    <dbReference type="NCBI Taxonomy" id="1309411"/>
    <lineage>
        <taxon>Bacteria</taxon>
        <taxon>Thermotogati</taxon>
        <taxon>Deinococcota</taxon>
        <taxon>Deinococci</taxon>
        <taxon>Deinococcales</taxon>
        <taxon>Deinococcaceae</taxon>
        <taxon>Deinococcus</taxon>
    </lineage>
</organism>
<evidence type="ECO:0000256" key="1">
    <source>
        <dbReference type="SAM" id="MobiDB-lite"/>
    </source>
</evidence>
<feature type="region of interest" description="Disordered" evidence="1">
    <location>
        <begin position="107"/>
        <end position="150"/>
    </location>
</feature>
<protein>
    <submittedName>
        <fullName evidence="2">Single-stranded DNA-binding protein</fullName>
    </submittedName>
</protein>
<proteinExistence type="predicted"/>
<dbReference type="Proteomes" id="UP000034024">
    <property type="component" value="Chromosome"/>
</dbReference>
<accession>A0A0F7JPB7</accession>
<name>A0A0F7JPB7_9DEIO</name>
<dbReference type="RefSeq" id="WP_046843674.1">
    <property type="nucleotide sequence ID" value="NZ_CP011389.1"/>
</dbReference>
<evidence type="ECO:0000313" key="2">
    <source>
        <dbReference type="EMBL" id="AKH17104.1"/>
    </source>
</evidence>
<keyword evidence="3" id="KW-1185">Reference proteome</keyword>
<dbReference type="AlphaFoldDB" id="A0A0F7JPB7"/>
<keyword evidence="2" id="KW-0238">DNA-binding</keyword>
<dbReference type="KEGG" id="dch:SY84_08595"/>
<reference evidence="2 3" key="1">
    <citation type="submission" date="2015-01" db="EMBL/GenBank/DDBJ databases">
        <title>Deinococcus soli/N5/whole genome sequencing.</title>
        <authorList>
            <person name="Kim M.K."/>
            <person name="Srinivasan S."/>
            <person name="Lee J.-J."/>
        </authorList>
    </citation>
    <scope>NUCLEOTIDE SEQUENCE [LARGE SCALE GENOMIC DNA]</scope>
    <source>
        <strain evidence="2 3">N5</strain>
    </source>
</reference>
<sequence length="199" mass="21732">MAEPHRVRDALRASMTAWATLTVRDDQARVTLAPDLDVLALQLDAIDPGWSLTWACDHPAPPIVRARLSVLGAAREGLATAHTLQDAKLAALADLARSYGVTPTSDPIWVEYDPEDGANTSELETDTPAPRPAAERPLPPQPPRDPQMEKARRHIEDLLEQLKVAGRGGEAARILMRGYGETLEESRAIYKDLHALLKG</sequence>
<dbReference type="OrthoDB" id="73819at2"/>
<gene>
    <name evidence="2" type="ORF">SY84_08595</name>
</gene>
<evidence type="ECO:0000313" key="3">
    <source>
        <dbReference type="Proteomes" id="UP000034024"/>
    </source>
</evidence>